<dbReference type="Proteomes" id="UP000269438">
    <property type="component" value="Unassembled WGS sequence"/>
</dbReference>
<proteinExistence type="predicted"/>
<evidence type="ECO:0000256" key="1">
    <source>
        <dbReference type="SAM" id="Phobius"/>
    </source>
</evidence>
<accession>A0A3L7AGW3</accession>
<dbReference type="RefSeq" id="WP_121689650.1">
    <property type="nucleotide sequence ID" value="NZ_RCUY01000016.1"/>
</dbReference>
<name>A0A3L7AGW3_9MICO</name>
<protein>
    <recommendedName>
        <fullName evidence="4">Type II secretion system protein GspF domain-containing protein</fullName>
    </recommendedName>
</protein>
<evidence type="ECO:0000313" key="3">
    <source>
        <dbReference type="Proteomes" id="UP000269438"/>
    </source>
</evidence>
<reference evidence="2 3" key="1">
    <citation type="submission" date="2018-10" db="EMBL/GenBank/DDBJ databases">
        <authorList>
            <person name="Li J."/>
        </authorList>
    </citation>
    <scope>NUCLEOTIDE SEQUENCE [LARGE SCALE GENOMIC DNA]</scope>
    <source>
        <strain evidence="2 3">JCM 11654</strain>
    </source>
</reference>
<dbReference type="EMBL" id="RCUY01000016">
    <property type="protein sequence ID" value="RLP78901.1"/>
    <property type="molecule type" value="Genomic_DNA"/>
</dbReference>
<evidence type="ECO:0000313" key="2">
    <source>
        <dbReference type="EMBL" id="RLP78901.1"/>
    </source>
</evidence>
<feature type="transmembrane region" description="Helical" evidence="1">
    <location>
        <begin position="26"/>
        <end position="46"/>
    </location>
</feature>
<keyword evidence="1" id="KW-0472">Membrane</keyword>
<dbReference type="AlphaFoldDB" id="A0A3L7AGW3"/>
<organism evidence="2 3">
    <name type="scientific">Mycetocola lacteus</name>
    <dbReference type="NCBI Taxonomy" id="76637"/>
    <lineage>
        <taxon>Bacteria</taxon>
        <taxon>Bacillati</taxon>
        <taxon>Actinomycetota</taxon>
        <taxon>Actinomycetes</taxon>
        <taxon>Micrococcales</taxon>
        <taxon>Microbacteriaceae</taxon>
        <taxon>Mycetocola</taxon>
    </lineage>
</organism>
<keyword evidence="1" id="KW-0812">Transmembrane</keyword>
<sequence length="177" mass="18402">MISTLFGEALGFSLLDTLTGTAPGQVLLGFGVGLSAITAVWIGSLIRRALRVPPEPDVIFELTATGLAAGLSPVSARECAERALTRCGLPVPADALRSLHETLSLAGRVGIAAHALLRAEAQSLRDRRSSDLLRGVNRLGTRLLIPLGAGALPAFFCLGVAPMMLTLLHDSLGTVIT</sequence>
<keyword evidence="1" id="KW-1133">Transmembrane helix</keyword>
<gene>
    <name evidence="2" type="ORF">D9V34_16995</name>
</gene>
<feature type="transmembrane region" description="Helical" evidence="1">
    <location>
        <begin position="143"/>
        <end position="165"/>
    </location>
</feature>
<keyword evidence="3" id="KW-1185">Reference proteome</keyword>
<evidence type="ECO:0008006" key="4">
    <source>
        <dbReference type="Google" id="ProtNLM"/>
    </source>
</evidence>
<comment type="caution">
    <text evidence="2">The sequence shown here is derived from an EMBL/GenBank/DDBJ whole genome shotgun (WGS) entry which is preliminary data.</text>
</comment>